<feature type="compositionally biased region" description="Basic and acidic residues" evidence="1">
    <location>
        <begin position="366"/>
        <end position="380"/>
    </location>
</feature>
<evidence type="ECO:0000313" key="4">
    <source>
        <dbReference type="Proteomes" id="UP000015100"/>
    </source>
</evidence>
<dbReference type="Proteomes" id="UP000015100">
    <property type="component" value="Unassembled WGS sequence"/>
</dbReference>
<feature type="region of interest" description="Disordered" evidence="1">
    <location>
        <begin position="356"/>
        <end position="382"/>
    </location>
</feature>
<dbReference type="InterPro" id="IPR054722">
    <property type="entry name" value="PolX-like_BBD"/>
</dbReference>
<evidence type="ECO:0000256" key="1">
    <source>
        <dbReference type="SAM" id="MobiDB-lite"/>
    </source>
</evidence>
<evidence type="ECO:0000313" key="3">
    <source>
        <dbReference type="EMBL" id="EPS38986.1"/>
    </source>
</evidence>
<protein>
    <recommendedName>
        <fullName evidence="2">Retrovirus-related Pol polyprotein from transposon TNT 1-94-like beta-barrel domain-containing protein</fullName>
    </recommendedName>
</protein>
<dbReference type="OrthoDB" id="5424118at2759"/>
<dbReference type="Pfam" id="PF22936">
    <property type="entry name" value="Pol_BBD"/>
    <property type="match status" value="1"/>
</dbReference>
<feature type="domain" description="Retrovirus-related Pol polyprotein from transposon TNT 1-94-like beta-barrel" evidence="2">
    <location>
        <begin position="237"/>
        <end position="314"/>
    </location>
</feature>
<proteinExistence type="predicted"/>
<dbReference type="HOGENOM" id="CLU_702119_0_0_1"/>
<reference evidence="3 4" key="1">
    <citation type="journal article" date="2013" name="PLoS Genet.">
        <title>Genomic mechanisms accounting for the adaptation to parasitism in nematode-trapping fungi.</title>
        <authorList>
            <person name="Meerupati T."/>
            <person name="Andersson K.M."/>
            <person name="Friman E."/>
            <person name="Kumar D."/>
            <person name="Tunlid A."/>
            <person name="Ahren D."/>
        </authorList>
    </citation>
    <scope>NUCLEOTIDE SEQUENCE [LARGE SCALE GENOMIC DNA]</scope>
    <source>
        <strain evidence="3 4">CBS 200.50</strain>
    </source>
</reference>
<name>S8AD01_DACHA</name>
<comment type="caution">
    <text evidence="3">The sequence shown here is derived from an EMBL/GenBank/DDBJ whole genome shotgun (WGS) entry which is preliminary data.</text>
</comment>
<sequence length="393" mass="44530">MSSEDLYCGVCKTSRHDITTCHYITADSCTICHRNNHTNESCYYKDETDPTRIKKLSTCSRCHRVGHSFRSCWELEANYDKRPGGYPRGGNSRKINKLVERDGRIIMPLRPRDEKYIRTAQPKREINTEVLGETVPEGAEVKRLSQKVQVIAAAVSDELSAPKVMENATRKPATDPIDAKALGGANGDSFDRSAPLLDNDQVGPSLDRKGLGKHLDDAMAGNRWEIHGMWTASIDYTYHISHDWSDFDQLEELETPMEVKMRNGKYLIATKYGIYRPRICVGEKRRRLKLANTLYLPEFDGKVMSVGKMVDGGFKVEMTGHIINFFGDGVLKAQALWFGDRYIFISEEELKEKDMRAQADSQVEEIETKKGEKGRNINAKEDDDYVVVSTPGF</sequence>
<dbReference type="OMA" id="TICHRNN"/>
<dbReference type="EMBL" id="AQGS01000512">
    <property type="protein sequence ID" value="EPS38986.1"/>
    <property type="molecule type" value="Genomic_DNA"/>
</dbReference>
<evidence type="ECO:0000259" key="2">
    <source>
        <dbReference type="Pfam" id="PF22936"/>
    </source>
</evidence>
<accession>S8AD01</accession>
<keyword evidence="4" id="KW-1185">Reference proteome</keyword>
<dbReference type="AlphaFoldDB" id="S8AD01"/>
<organism evidence="3 4">
    <name type="scientific">Dactylellina haptotyla (strain CBS 200.50)</name>
    <name type="common">Nematode-trapping fungus</name>
    <name type="synonym">Monacrosporium haptotylum</name>
    <dbReference type="NCBI Taxonomy" id="1284197"/>
    <lineage>
        <taxon>Eukaryota</taxon>
        <taxon>Fungi</taxon>
        <taxon>Dikarya</taxon>
        <taxon>Ascomycota</taxon>
        <taxon>Pezizomycotina</taxon>
        <taxon>Orbiliomycetes</taxon>
        <taxon>Orbiliales</taxon>
        <taxon>Orbiliaceae</taxon>
        <taxon>Dactylellina</taxon>
    </lineage>
</organism>
<reference evidence="4" key="2">
    <citation type="submission" date="2013-04" db="EMBL/GenBank/DDBJ databases">
        <title>Genomic mechanisms accounting for the adaptation to parasitism in nematode-trapping fungi.</title>
        <authorList>
            <person name="Ahren D.G."/>
        </authorList>
    </citation>
    <scope>NUCLEOTIDE SEQUENCE [LARGE SCALE GENOMIC DNA]</scope>
    <source>
        <strain evidence="4">CBS 200.50</strain>
    </source>
</reference>
<gene>
    <name evidence="3" type="ORF">H072_7239</name>
</gene>